<sequence length="81" mass="9374">RSGQKVATFRPEGRKINLDSPDRKSNPDLLVTHQELFHISYLRHRPTSIDIVILINFNSESRKNNSDHPDRESNSDLLVTH</sequence>
<dbReference type="Proteomes" id="UP000786811">
    <property type="component" value="Unassembled WGS sequence"/>
</dbReference>
<keyword evidence="3" id="KW-1185">Reference proteome</keyword>
<feature type="region of interest" description="Disordered" evidence="1">
    <location>
        <begin position="1"/>
        <end position="25"/>
    </location>
</feature>
<dbReference type="AlphaFoldDB" id="A0A8J2EAV5"/>
<protein>
    <submittedName>
        <fullName evidence="2">Uncharacterized protein</fullName>
    </submittedName>
</protein>
<evidence type="ECO:0000256" key="1">
    <source>
        <dbReference type="SAM" id="MobiDB-lite"/>
    </source>
</evidence>
<evidence type="ECO:0000313" key="3">
    <source>
        <dbReference type="Proteomes" id="UP000786811"/>
    </source>
</evidence>
<name>A0A8J2EAV5_COTCN</name>
<evidence type="ECO:0000313" key="2">
    <source>
        <dbReference type="EMBL" id="CAG5073970.1"/>
    </source>
</evidence>
<feature type="region of interest" description="Disordered" evidence="1">
    <location>
        <begin position="60"/>
        <end position="81"/>
    </location>
</feature>
<organism evidence="2 3">
    <name type="scientific">Cotesia congregata</name>
    <name type="common">Parasitoid wasp</name>
    <name type="synonym">Apanteles congregatus</name>
    <dbReference type="NCBI Taxonomy" id="51543"/>
    <lineage>
        <taxon>Eukaryota</taxon>
        <taxon>Metazoa</taxon>
        <taxon>Ecdysozoa</taxon>
        <taxon>Arthropoda</taxon>
        <taxon>Hexapoda</taxon>
        <taxon>Insecta</taxon>
        <taxon>Pterygota</taxon>
        <taxon>Neoptera</taxon>
        <taxon>Endopterygota</taxon>
        <taxon>Hymenoptera</taxon>
        <taxon>Apocrita</taxon>
        <taxon>Ichneumonoidea</taxon>
        <taxon>Braconidae</taxon>
        <taxon>Microgastrinae</taxon>
        <taxon>Cotesia</taxon>
    </lineage>
</organism>
<feature type="compositionally biased region" description="Basic and acidic residues" evidence="1">
    <location>
        <begin position="11"/>
        <end position="25"/>
    </location>
</feature>
<feature type="compositionally biased region" description="Basic and acidic residues" evidence="1">
    <location>
        <begin position="60"/>
        <end position="74"/>
    </location>
</feature>
<feature type="non-terminal residue" evidence="2">
    <location>
        <position position="1"/>
    </location>
</feature>
<reference evidence="2" key="1">
    <citation type="submission" date="2021-04" db="EMBL/GenBank/DDBJ databases">
        <authorList>
            <person name="Chebbi M.A.C M."/>
        </authorList>
    </citation>
    <scope>NUCLEOTIDE SEQUENCE</scope>
</reference>
<gene>
    <name evidence="2" type="ORF">HICCMSTLAB_LOCUS742</name>
</gene>
<proteinExistence type="predicted"/>
<dbReference type="EMBL" id="CAJNRD030001114">
    <property type="protein sequence ID" value="CAG5073970.1"/>
    <property type="molecule type" value="Genomic_DNA"/>
</dbReference>
<accession>A0A8J2EAV5</accession>
<comment type="caution">
    <text evidence="2">The sequence shown here is derived from an EMBL/GenBank/DDBJ whole genome shotgun (WGS) entry which is preliminary data.</text>
</comment>